<proteinExistence type="predicted"/>
<dbReference type="EMBL" id="ML143508">
    <property type="protein sequence ID" value="TBU23330.1"/>
    <property type="molecule type" value="Genomic_DNA"/>
</dbReference>
<feature type="chain" id="PRO_5020412528" description="DNA replication regulator Sld3 C-terminal domain-containing protein" evidence="2">
    <location>
        <begin position="18"/>
        <end position="629"/>
    </location>
</feature>
<feature type="signal peptide" evidence="2">
    <location>
        <begin position="1"/>
        <end position="17"/>
    </location>
</feature>
<keyword evidence="2" id="KW-0732">Signal</keyword>
<sequence>MPLQFLIPALLRVTCTSQPSATTSQESAGHPLHDLLRAILLTSRAASQKYHTRIPDLIAEENEPADSEEEYMWYAYQKDKTAEEERLPEGQGEYEAHERLKAAWLEKYERREVQIQMLLHFLLISLPGDHAAPYTKSAQAAIAEPLPLPPSLSPTKPKKRKHKDRGTGRALDPPPQSLEERLESYMDKLAMWQLMQSVDSSLNRGRHMSGSAADKGKGKQTDDRDWMQIFCEDVVEPLFVPIIRHVMKAVLTSLDCRFKEKLPDLCSLFHSKLFPDIGNSDTDSLGLSPPISPKPATKRLKSFAHTAASVSATTSTIKTQGIGNSDTDSLGLSPPISPKPATKRLKSFAHTAASVSATTSTIKTQGKDKGVELRTRSRSSSLSLSLEQEKRERSRSLSIRPNGLRKRTTVYEVTMTTKFGKARAKQKVAERTATVPGSSLSRTQSQQSVAGGVQNAINAEKSSRPMGSVLVAATPSKPRETLSRSQSHKSQTQSQFQSRLPSLFAEAPIPPAHSQPSQVAISRAHFSDDSEEDEERDAVVTPTKARRHPIRAQILEEVENEGDDWNLSSSPGTLHLGPSNSQPWSQPEDDGPLESSSPGDLGGFGDVITPPRQAIARGTVMVEDTPTKG</sequence>
<name>A0A4Q9M8B6_9APHY</name>
<organism evidence="3">
    <name type="scientific">Dichomitus squalens</name>
    <dbReference type="NCBI Taxonomy" id="114155"/>
    <lineage>
        <taxon>Eukaryota</taxon>
        <taxon>Fungi</taxon>
        <taxon>Dikarya</taxon>
        <taxon>Basidiomycota</taxon>
        <taxon>Agaricomycotina</taxon>
        <taxon>Agaricomycetes</taxon>
        <taxon>Polyporales</taxon>
        <taxon>Polyporaceae</taxon>
        <taxon>Dichomitus</taxon>
    </lineage>
</organism>
<accession>A0A4Q9M8B6</accession>
<feature type="region of interest" description="Disordered" evidence="1">
    <location>
        <begin position="421"/>
        <end position="452"/>
    </location>
</feature>
<feature type="region of interest" description="Disordered" evidence="1">
    <location>
        <begin position="474"/>
        <end position="629"/>
    </location>
</feature>
<reference evidence="3" key="1">
    <citation type="submission" date="2019-01" db="EMBL/GenBank/DDBJ databases">
        <title>Draft genome sequences of three monokaryotic isolates of the white-rot basidiomycete fungus Dichomitus squalens.</title>
        <authorList>
            <consortium name="DOE Joint Genome Institute"/>
            <person name="Lopez S.C."/>
            <person name="Andreopoulos B."/>
            <person name="Pangilinan J."/>
            <person name="Lipzen A."/>
            <person name="Riley R."/>
            <person name="Ahrendt S."/>
            <person name="Ng V."/>
            <person name="Barry K."/>
            <person name="Daum C."/>
            <person name="Grigoriev I.V."/>
            <person name="Hilden K.S."/>
            <person name="Makela M.R."/>
            <person name="de Vries R.P."/>
        </authorList>
    </citation>
    <scope>NUCLEOTIDE SEQUENCE [LARGE SCALE GENOMIC DNA]</scope>
    <source>
        <strain evidence="3">OM18370.1</strain>
    </source>
</reference>
<gene>
    <name evidence="3" type="ORF">BD311DRAFT_88931</name>
</gene>
<evidence type="ECO:0000256" key="2">
    <source>
        <dbReference type="SAM" id="SignalP"/>
    </source>
</evidence>
<protein>
    <recommendedName>
        <fullName evidence="4">DNA replication regulator Sld3 C-terminal domain-containing protein</fullName>
    </recommendedName>
</protein>
<feature type="region of interest" description="Disordered" evidence="1">
    <location>
        <begin position="143"/>
        <end position="178"/>
    </location>
</feature>
<feature type="compositionally biased region" description="Basic and acidic residues" evidence="1">
    <location>
        <begin position="365"/>
        <end position="375"/>
    </location>
</feature>
<feature type="compositionally biased region" description="Polar residues" evidence="1">
    <location>
        <begin position="483"/>
        <end position="500"/>
    </location>
</feature>
<dbReference type="Gene3D" id="1.20.58.2130">
    <property type="match status" value="1"/>
</dbReference>
<dbReference type="OrthoDB" id="3003917at2759"/>
<dbReference type="Proteomes" id="UP000292957">
    <property type="component" value="Unassembled WGS sequence"/>
</dbReference>
<evidence type="ECO:0000256" key="1">
    <source>
        <dbReference type="SAM" id="MobiDB-lite"/>
    </source>
</evidence>
<evidence type="ECO:0000313" key="3">
    <source>
        <dbReference type="EMBL" id="TBU23330.1"/>
    </source>
</evidence>
<feature type="region of interest" description="Disordered" evidence="1">
    <location>
        <begin position="314"/>
        <end position="341"/>
    </location>
</feature>
<feature type="compositionally biased region" description="Polar residues" evidence="1">
    <location>
        <begin position="566"/>
        <end position="585"/>
    </location>
</feature>
<evidence type="ECO:0008006" key="4">
    <source>
        <dbReference type="Google" id="ProtNLM"/>
    </source>
</evidence>
<dbReference type="AlphaFoldDB" id="A0A4Q9M8B6"/>
<feature type="compositionally biased region" description="Polar residues" evidence="1">
    <location>
        <begin position="435"/>
        <end position="449"/>
    </location>
</feature>
<feature type="compositionally biased region" description="Polar residues" evidence="1">
    <location>
        <begin position="317"/>
        <end position="330"/>
    </location>
</feature>
<feature type="region of interest" description="Disordered" evidence="1">
    <location>
        <begin position="356"/>
        <end position="401"/>
    </location>
</feature>